<dbReference type="PROSITE" id="PS51257">
    <property type="entry name" value="PROKAR_LIPOPROTEIN"/>
    <property type="match status" value="1"/>
</dbReference>
<dbReference type="AlphaFoldDB" id="A0A516V3A1"/>
<evidence type="ECO:0000256" key="1">
    <source>
        <dbReference type="SAM" id="SignalP"/>
    </source>
</evidence>
<feature type="chain" id="PRO_5022244198" evidence="1">
    <location>
        <begin position="22"/>
        <end position="177"/>
    </location>
</feature>
<accession>A0A516V3A1</accession>
<reference evidence="2 3" key="1">
    <citation type="submission" date="2019-07" db="EMBL/GenBank/DDBJ databases">
        <title>Lysobacter weifangensis sp. nov., isolated from bensulfuron-methyl contaminated farmland soil.</title>
        <authorList>
            <person name="Zhao H."/>
        </authorList>
    </citation>
    <scope>NUCLEOTIDE SEQUENCE [LARGE SCALE GENOMIC DNA]</scope>
    <source>
        <strain evidence="2 3">CC-Bw-6</strain>
    </source>
</reference>
<evidence type="ECO:0000313" key="2">
    <source>
        <dbReference type="EMBL" id="QDQ73011.1"/>
    </source>
</evidence>
<organism evidence="2 3">
    <name type="scientific">Pseudoluteimonas lycopersici</name>
    <dbReference type="NCBI Taxonomy" id="1324796"/>
    <lineage>
        <taxon>Bacteria</taxon>
        <taxon>Pseudomonadati</taxon>
        <taxon>Pseudomonadota</taxon>
        <taxon>Gammaproteobacteria</taxon>
        <taxon>Lysobacterales</taxon>
        <taxon>Lysobacteraceae</taxon>
        <taxon>Pseudoluteimonas</taxon>
    </lineage>
</organism>
<protein>
    <submittedName>
        <fullName evidence="2">Uncharacterized protein</fullName>
    </submittedName>
</protein>
<dbReference type="RefSeq" id="WP_143878524.1">
    <property type="nucleotide sequence ID" value="NZ_BAABLZ010000002.1"/>
</dbReference>
<proteinExistence type="predicted"/>
<gene>
    <name evidence="2" type="ORF">FNZ56_03570</name>
</gene>
<name>A0A516V3A1_9GAMM</name>
<dbReference type="Proteomes" id="UP000315891">
    <property type="component" value="Chromosome"/>
</dbReference>
<keyword evidence="3" id="KW-1185">Reference proteome</keyword>
<keyword evidence="1" id="KW-0732">Signal</keyword>
<sequence>MRHVVTIYLLTALAGFSACHAANAATQTRHAQHHTANMCQLSKPTTNATAWPRATGFLNEGSTTIYVICGYPSPEGGYGTATEQRIILMTLDGQPHSIDCTGVAGMWPGSNDTVFVTKNITTSHSAELGGDFLVFLPEDFNLPQGSTLPASFSITCKLPAQTGINDGYTTSTTNVGN</sequence>
<feature type="signal peptide" evidence="1">
    <location>
        <begin position="1"/>
        <end position="21"/>
    </location>
</feature>
<dbReference type="OrthoDB" id="6063089at2"/>
<dbReference type="EMBL" id="CP041742">
    <property type="protein sequence ID" value="QDQ73011.1"/>
    <property type="molecule type" value="Genomic_DNA"/>
</dbReference>
<evidence type="ECO:0000313" key="3">
    <source>
        <dbReference type="Proteomes" id="UP000315891"/>
    </source>
</evidence>